<dbReference type="EMBL" id="LR796201">
    <property type="protein sequence ID" value="CAB4126778.1"/>
    <property type="molecule type" value="Genomic_DNA"/>
</dbReference>
<evidence type="ECO:0000256" key="1">
    <source>
        <dbReference type="SAM" id="Phobius"/>
    </source>
</evidence>
<organism evidence="5">
    <name type="scientific">uncultured Caudovirales phage</name>
    <dbReference type="NCBI Taxonomy" id="2100421"/>
    <lineage>
        <taxon>Viruses</taxon>
        <taxon>Duplodnaviria</taxon>
        <taxon>Heunggongvirae</taxon>
        <taxon>Uroviricota</taxon>
        <taxon>Caudoviricetes</taxon>
        <taxon>Peduoviridae</taxon>
        <taxon>Maltschvirus</taxon>
        <taxon>Maltschvirus maltsch</taxon>
    </lineage>
</organism>
<name>A0A6J5MH33_9CAUD</name>
<dbReference type="EMBL" id="LR796264">
    <property type="protein sequence ID" value="CAB4132402.1"/>
    <property type="molecule type" value="Genomic_DNA"/>
</dbReference>
<dbReference type="EMBL" id="LR796468">
    <property type="protein sequence ID" value="CAB4146315.1"/>
    <property type="molecule type" value="Genomic_DNA"/>
</dbReference>
<proteinExistence type="predicted"/>
<keyword evidence="1" id="KW-0472">Membrane</keyword>
<evidence type="ECO:0000313" key="5">
    <source>
        <dbReference type="EMBL" id="CAB4146315.1"/>
    </source>
</evidence>
<evidence type="ECO:0000313" key="2">
    <source>
        <dbReference type="EMBL" id="CAB4121576.1"/>
    </source>
</evidence>
<accession>A0A6J5MH33</accession>
<keyword evidence="1" id="KW-0812">Transmembrane</keyword>
<dbReference type="EMBL" id="LR796149">
    <property type="protein sequence ID" value="CAB4121576.1"/>
    <property type="molecule type" value="Genomic_DNA"/>
</dbReference>
<keyword evidence="1" id="KW-1133">Transmembrane helix</keyword>
<dbReference type="EMBL" id="LR797304">
    <property type="protein sequence ID" value="CAB4200536.1"/>
    <property type="molecule type" value="Genomic_DNA"/>
</dbReference>
<dbReference type="Gene3D" id="6.10.250.2540">
    <property type="match status" value="1"/>
</dbReference>
<evidence type="ECO:0000313" key="6">
    <source>
        <dbReference type="EMBL" id="CAB4200536.1"/>
    </source>
</evidence>
<evidence type="ECO:0000313" key="4">
    <source>
        <dbReference type="EMBL" id="CAB4132402.1"/>
    </source>
</evidence>
<sequence>MDWSQLATIMGVVIPIITLMYAFLRNFKKDIDARFDRMERKFEVSDRRFEEMDKRVMETNRRMDGVYNILLKRVEGEKSS</sequence>
<protein>
    <submittedName>
        <fullName evidence="5">Uncharacterized protein</fullName>
    </submittedName>
</protein>
<feature type="transmembrane region" description="Helical" evidence="1">
    <location>
        <begin position="6"/>
        <end position="24"/>
    </location>
</feature>
<gene>
    <name evidence="6" type="ORF">UFOVP1357_51</name>
    <name evidence="2" type="ORF">UFOVP18_21</name>
    <name evidence="4" type="ORF">UFOVP258_14</name>
    <name evidence="5" type="ORF">UFOVP502_6</name>
    <name evidence="3" type="ORF">UFOVP82_23</name>
</gene>
<evidence type="ECO:0000313" key="3">
    <source>
        <dbReference type="EMBL" id="CAB4126778.1"/>
    </source>
</evidence>
<reference evidence="5" key="1">
    <citation type="submission" date="2020-04" db="EMBL/GenBank/DDBJ databases">
        <authorList>
            <person name="Chiriac C."/>
            <person name="Salcher M."/>
            <person name="Ghai R."/>
            <person name="Kavagutti S V."/>
        </authorList>
    </citation>
    <scope>NUCLEOTIDE SEQUENCE</scope>
</reference>